<comment type="caution">
    <text evidence="1">The sequence shown here is derived from an EMBL/GenBank/DDBJ whole genome shotgun (WGS) entry which is preliminary data.</text>
</comment>
<dbReference type="OrthoDB" id="3365066at2"/>
<keyword evidence="2" id="KW-1185">Reference proteome</keyword>
<gene>
    <name evidence="1" type="ORF">C1I95_28785</name>
</gene>
<dbReference type="AlphaFoldDB" id="A0A2W2DZJ6"/>
<evidence type="ECO:0000313" key="2">
    <source>
        <dbReference type="Proteomes" id="UP000248924"/>
    </source>
</evidence>
<name>A0A2W2DZJ6_9ACTN</name>
<dbReference type="Proteomes" id="UP000248924">
    <property type="component" value="Unassembled WGS sequence"/>
</dbReference>
<dbReference type="EMBL" id="POTY01000264">
    <property type="protein sequence ID" value="PZG09669.1"/>
    <property type="molecule type" value="Genomic_DNA"/>
</dbReference>
<evidence type="ECO:0000313" key="1">
    <source>
        <dbReference type="EMBL" id="PZG09669.1"/>
    </source>
</evidence>
<feature type="non-terminal residue" evidence="1">
    <location>
        <position position="175"/>
    </location>
</feature>
<protein>
    <submittedName>
        <fullName evidence="1">Uncharacterized protein</fullName>
    </submittedName>
</protein>
<dbReference type="RefSeq" id="WP_146605888.1">
    <property type="nucleotide sequence ID" value="NZ_POTY01000264.1"/>
</dbReference>
<organism evidence="1 2">
    <name type="scientific">Micromonospora craterilacus</name>
    <dbReference type="NCBI Taxonomy" id="1655439"/>
    <lineage>
        <taxon>Bacteria</taxon>
        <taxon>Bacillati</taxon>
        <taxon>Actinomycetota</taxon>
        <taxon>Actinomycetes</taxon>
        <taxon>Micromonosporales</taxon>
        <taxon>Micromonosporaceae</taxon>
        <taxon>Micromonospora</taxon>
    </lineage>
</organism>
<accession>A0A2W2DZJ6</accession>
<proteinExistence type="predicted"/>
<reference evidence="1 2" key="1">
    <citation type="submission" date="2018-01" db="EMBL/GenBank/DDBJ databases">
        <title>Draft genome sequence of Jishengella sp. NA12.</title>
        <authorList>
            <person name="Sahin N."/>
            <person name="Ay H."/>
            <person name="Saygin H."/>
        </authorList>
    </citation>
    <scope>NUCLEOTIDE SEQUENCE [LARGE SCALE GENOMIC DNA]</scope>
    <source>
        <strain evidence="1 2">NA12</strain>
    </source>
</reference>
<sequence>MGHHLFAVLVPATATVATIDTHLAKTLRPLTQARKIRAYRLGGRVTGAWTPGYEPTADPNNWHNCRACGGTTRLDGAECPTCADATEHGRRPGTVSVSSPTGWSRHPGDIVRLPRLLQPGWRFPPGRTPIAWVDTAGMVWLGTEAPEIAGKDVGHLPPRLRQVLHNLRHGRRDPH</sequence>